<accession>A0A1T4LUC7</accession>
<dbReference type="Proteomes" id="UP000190395">
    <property type="component" value="Unassembled WGS sequence"/>
</dbReference>
<keyword evidence="1" id="KW-0472">Membrane</keyword>
<dbReference type="AlphaFoldDB" id="A0A1T4LUC7"/>
<feature type="transmembrane region" description="Helical" evidence="1">
    <location>
        <begin position="121"/>
        <end position="138"/>
    </location>
</feature>
<name>A0A1T4LUC7_9SPIR</name>
<gene>
    <name evidence="2" type="ORF">SAMN02745152_00691</name>
</gene>
<feature type="transmembrane region" description="Helical" evidence="1">
    <location>
        <begin position="95"/>
        <end position="115"/>
    </location>
</feature>
<reference evidence="2 3" key="1">
    <citation type="submission" date="2017-02" db="EMBL/GenBank/DDBJ databases">
        <authorList>
            <person name="Peterson S.W."/>
        </authorList>
    </citation>
    <scope>NUCLEOTIDE SEQUENCE [LARGE SCALE GENOMIC DNA]</scope>
    <source>
        <strain evidence="2 3">ATCC BAA-909</strain>
    </source>
</reference>
<organism evidence="2 3">
    <name type="scientific">Treponema berlinense</name>
    <dbReference type="NCBI Taxonomy" id="225004"/>
    <lineage>
        <taxon>Bacteria</taxon>
        <taxon>Pseudomonadati</taxon>
        <taxon>Spirochaetota</taxon>
        <taxon>Spirochaetia</taxon>
        <taxon>Spirochaetales</taxon>
        <taxon>Treponemataceae</taxon>
        <taxon>Treponema</taxon>
    </lineage>
</organism>
<dbReference type="STRING" id="225004.SAMN02745152_00691"/>
<evidence type="ECO:0000256" key="1">
    <source>
        <dbReference type="SAM" id="Phobius"/>
    </source>
</evidence>
<keyword evidence="3" id="KW-1185">Reference proteome</keyword>
<protein>
    <submittedName>
        <fullName evidence="2">Uncharacterized protein</fullName>
    </submittedName>
</protein>
<keyword evidence="1" id="KW-0812">Transmembrane</keyword>
<dbReference type="OrthoDB" id="9946163at2"/>
<sequence length="148" mass="16859">MILKGILDGISDGIKSVLCFTDRAYIKINGKRIKRITTSDIIDNIFQENIGNEIELSTRFSLLFGTVVYSVKESNGEVNKTGILNLLLMGMLRTLCWLICYGIIYGIFYGIMLANDLDDSIVSYIPMILFLYPIYAFIRDLILRNKLK</sequence>
<dbReference type="EMBL" id="FUXC01000002">
    <property type="protein sequence ID" value="SJZ58285.1"/>
    <property type="molecule type" value="Genomic_DNA"/>
</dbReference>
<dbReference type="RefSeq" id="WP_078930427.1">
    <property type="nucleotide sequence ID" value="NZ_FUXC01000002.1"/>
</dbReference>
<evidence type="ECO:0000313" key="2">
    <source>
        <dbReference type="EMBL" id="SJZ58285.1"/>
    </source>
</evidence>
<proteinExistence type="predicted"/>
<keyword evidence="1" id="KW-1133">Transmembrane helix</keyword>
<evidence type="ECO:0000313" key="3">
    <source>
        <dbReference type="Proteomes" id="UP000190395"/>
    </source>
</evidence>
<dbReference type="GeneID" id="303366956"/>